<dbReference type="PANTHER" id="PTHR43201">
    <property type="entry name" value="ACYL-COA SYNTHETASE"/>
    <property type="match status" value="1"/>
</dbReference>
<dbReference type="InterPro" id="IPR045851">
    <property type="entry name" value="AMP-bd_C_sf"/>
</dbReference>
<evidence type="ECO:0000259" key="4">
    <source>
        <dbReference type="Pfam" id="PF13193"/>
    </source>
</evidence>
<proteinExistence type="inferred from homology"/>
<dbReference type="Gene3D" id="3.40.50.12780">
    <property type="entry name" value="N-terminal domain of ligase-like"/>
    <property type="match status" value="1"/>
</dbReference>
<dbReference type="PANTHER" id="PTHR43201:SF5">
    <property type="entry name" value="MEDIUM-CHAIN ACYL-COA LIGASE ACSF2, MITOCHONDRIAL"/>
    <property type="match status" value="1"/>
</dbReference>
<dbReference type="Gene3D" id="3.30.300.30">
    <property type="match status" value="1"/>
</dbReference>
<keyword evidence="2 5" id="KW-0436">Ligase</keyword>
<dbReference type="KEGG" id="gom:D7316_02076"/>
<dbReference type="RefSeq" id="WP_124708178.1">
    <property type="nucleotide sequence ID" value="NZ_CP033972.1"/>
</dbReference>
<dbReference type="InterPro" id="IPR025110">
    <property type="entry name" value="AMP-bd_C"/>
</dbReference>
<dbReference type="GO" id="GO:0006631">
    <property type="term" value="P:fatty acid metabolic process"/>
    <property type="evidence" value="ECO:0007669"/>
    <property type="project" value="TreeGrafter"/>
</dbReference>
<dbReference type="EMBL" id="CP033972">
    <property type="protein sequence ID" value="AZG45480.1"/>
    <property type="molecule type" value="Genomic_DNA"/>
</dbReference>
<comment type="similarity">
    <text evidence="1">Belongs to the ATP-dependent AMP-binding enzyme family.</text>
</comment>
<evidence type="ECO:0000256" key="1">
    <source>
        <dbReference type="ARBA" id="ARBA00006432"/>
    </source>
</evidence>
<evidence type="ECO:0000259" key="3">
    <source>
        <dbReference type="Pfam" id="PF00501"/>
    </source>
</evidence>
<dbReference type="InterPro" id="IPR000873">
    <property type="entry name" value="AMP-dep_synth/lig_dom"/>
</dbReference>
<accession>A0A3G8JMR9</accession>
<feature type="domain" description="AMP-binding enzyme C-terminal" evidence="4">
    <location>
        <begin position="407"/>
        <end position="483"/>
    </location>
</feature>
<dbReference type="InterPro" id="IPR042099">
    <property type="entry name" value="ANL_N_sf"/>
</dbReference>
<dbReference type="AlphaFoldDB" id="A0A3G8JMR9"/>
<name>A0A3G8JMR9_9ACTN</name>
<feature type="domain" description="AMP-dependent synthetase/ligase" evidence="3">
    <location>
        <begin position="8"/>
        <end position="359"/>
    </location>
</feature>
<dbReference type="Proteomes" id="UP000271469">
    <property type="component" value="Chromosome"/>
</dbReference>
<dbReference type="Pfam" id="PF00501">
    <property type="entry name" value="AMP-binding"/>
    <property type="match status" value="1"/>
</dbReference>
<evidence type="ECO:0000313" key="6">
    <source>
        <dbReference type="Proteomes" id="UP000271469"/>
    </source>
</evidence>
<dbReference type="GO" id="GO:0031956">
    <property type="term" value="F:medium-chain fatty acid-CoA ligase activity"/>
    <property type="evidence" value="ECO:0007669"/>
    <property type="project" value="TreeGrafter"/>
</dbReference>
<dbReference type="EC" id="6.2.1.26" evidence="5"/>
<dbReference type="Pfam" id="PF13193">
    <property type="entry name" value="AMP-binding_C"/>
    <property type="match status" value="1"/>
</dbReference>
<dbReference type="CDD" id="cd04433">
    <property type="entry name" value="AFD_class_I"/>
    <property type="match status" value="1"/>
</dbReference>
<dbReference type="GO" id="GO:0008756">
    <property type="term" value="F:o-succinylbenzoate-CoA ligase activity"/>
    <property type="evidence" value="ECO:0007669"/>
    <property type="project" value="UniProtKB-EC"/>
</dbReference>
<gene>
    <name evidence="5" type="primary">menE_2</name>
    <name evidence="5" type="ORF">D7316_02076</name>
</gene>
<dbReference type="PROSITE" id="PS00455">
    <property type="entry name" value="AMP_BINDING"/>
    <property type="match status" value="1"/>
</dbReference>
<protein>
    <submittedName>
        <fullName evidence="5">2-succinylbenzoate--CoA ligase</fullName>
        <ecNumber evidence="5">6.2.1.26</ecNumber>
    </submittedName>
</protein>
<keyword evidence="6" id="KW-1185">Reference proteome</keyword>
<sequence length="498" mass="53145">MPIALILEMAADTYGERVALTADGRTLTYGGVRRAAAGGARLIIESGAQSLVFVGLNGPVVPCLLFSAGLAGVPLTPLNYRLSPDQLADQIAELPNPLIVVDHTYVDTVRPVLPSVITTDEWIANSLGADPLDEHPVNDDKAAVILFTSGTTSKPKGVVLKHEHLVNYVLQTVEFASAPEDSAALVSVPPYHIAGMGTVLTNIYAGRRMAYLPNFTGRGWLDLVRSENVSNAMLVPTMLARILDELGDTIADTPSLRALAYGGARMPRPVLERALRQFPDVDFVNAYGLTETSSTVAVLGPEDHRRAFTGDPVARRRLDSVGRLVPGVEGIIRGPGGTTLATGEVGELWVRGPQVSGTYVGIGSVLDVDGWFPTKDRASLDPDGYLFIEGRSDDTIIRGGENISPSEIEVVLVEHPSVSDVAVFGADDDEWGERIVAVVVVTGVGESPSAEGLRQYVRQQLRGSRTPDDVVFAESLPYTATGKLLRNKLKTGYTGTTV</sequence>
<organism evidence="5 6">
    <name type="scientific">Gordonia insulae</name>
    <dbReference type="NCBI Taxonomy" id="2420509"/>
    <lineage>
        <taxon>Bacteria</taxon>
        <taxon>Bacillati</taxon>
        <taxon>Actinomycetota</taxon>
        <taxon>Actinomycetes</taxon>
        <taxon>Mycobacteriales</taxon>
        <taxon>Gordoniaceae</taxon>
        <taxon>Gordonia</taxon>
    </lineage>
</organism>
<dbReference type="OrthoDB" id="3564926at2"/>
<dbReference type="InterPro" id="IPR020845">
    <property type="entry name" value="AMP-binding_CS"/>
</dbReference>
<reference evidence="5 6" key="1">
    <citation type="submission" date="2018-11" db="EMBL/GenBank/DDBJ databases">
        <title>Gordonia insulae sp. nov., isolated from an island soil.</title>
        <authorList>
            <person name="Kim Y.S."/>
            <person name="Kim S.B."/>
        </authorList>
    </citation>
    <scope>NUCLEOTIDE SEQUENCE [LARGE SCALE GENOMIC DNA]</scope>
    <source>
        <strain evidence="5 6">MMS17-SY073</strain>
    </source>
</reference>
<evidence type="ECO:0000313" key="5">
    <source>
        <dbReference type="EMBL" id="AZG45480.1"/>
    </source>
</evidence>
<evidence type="ECO:0000256" key="2">
    <source>
        <dbReference type="ARBA" id="ARBA00022598"/>
    </source>
</evidence>
<dbReference type="SUPFAM" id="SSF56801">
    <property type="entry name" value="Acetyl-CoA synthetase-like"/>
    <property type="match status" value="1"/>
</dbReference>